<comment type="subcellular location">
    <subcellularLocation>
        <location evidence="1">Nucleus</location>
    </subcellularLocation>
</comment>
<comment type="caution">
    <text evidence="8">The sequence shown here is derived from an EMBL/GenBank/DDBJ whole genome shotgun (WGS) entry which is preliminary data.</text>
</comment>
<organism evidence="8 9">
    <name type="scientific">Symbiodinium pilosum</name>
    <name type="common">Dinoflagellate</name>
    <dbReference type="NCBI Taxonomy" id="2952"/>
    <lineage>
        <taxon>Eukaryota</taxon>
        <taxon>Sar</taxon>
        <taxon>Alveolata</taxon>
        <taxon>Dinophyceae</taxon>
        <taxon>Suessiales</taxon>
        <taxon>Symbiodiniaceae</taxon>
        <taxon>Symbiodinium</taxon>
    </lineage>
</organism>
<protein>
    <submittedName>
        <fullName evidence="8">Mlh1 protein</fullName>
    </submittedName>
</protein>
<comment type="similarity">
    <text evidence="2">Belongs to the DNA mismatch repair MutL/HexB family.</text>
</comment>
<dbReference type="InterPro" id="IPR013507">
    <property type="entry name" value="DNA_mismatch_S5_2-like"/>
</dbReference>
<reference evidence="8" key="1">
    <citation type="submission" date="2021-02" db="EMBL/GenBank/DDBJ databases">
        <authorList>
            <person name="Dougan E. K."/>
            <person name="Rhodes N."/>
            <person name="Thang M."/>
            <person name="Chan C."/>
        </authorList>
    </citation>
    <scope>NUCLEOTIDE SEQUENCE</scope>
</reference>
<dbReference type="GO" id="GO:0032389">
    <property type="term" value="C:MutLalpha complex"/>
    <property type="evidence" value="ECO:0007669"/>
    <property type="project" value="TreeGrafter"/>
</dbReference>
<dbReference type="InterPro" id="IPR038973">
    <property type="entry name" value="MutL/Mlh/Pms-like"/>
</dbReference>
<evidence type="ECO:0000256" key="1">
    <source>
        <dbReference type="ARBA" id="ARBA00004123"/>
    </source>
</evidence>
<evidence type="ECO:0000259" key="7">
    <source>
        <dbReference type="SMART" id="SM01340"/>
    </source>
</evidence>
<dbReference type="InterPro" id="IPR036890">
    <property type="entry name" value="HATPase_C_sf"/>
</dbReference>
<dbReference type="InterPro" id="IPR020568">
    <property type="entry name" value="Ribosomal_Su5_D2-typ_SF"/>
</dbReference>
<evidence type="ECO:0000313" key="8">
    <source>
        <dbReference type="EMBL" id="CAE7255772.1"/>
    </source>
</evidence>
<evidence type="ECO:0000313" key="9">
    <source>
        <dbReference type="Proteomes" id="UP000649617"/>
    </source>
</evidence>
<dbReference type="InterPro" id="IPR002099">
    <property type="entry name" value="MutL/Mlh/PMS"/>
</dbReference>
<feature type="domain" description="DNA mismatch repair protein S5" evidence="7">
    <location>
        <begin position="84"/>
        <end position="203"/>
    </location>
</feature>
<evidence type="ECO:0000256" key="5">
    <source>
        <dbReference type="ARBA" id="ARBA00023242"/>
    </source>
</evidence>
<gene>
    <name evidence="8" type="primary">Mlh1</name>
    <name evidence="8" type="ORF">SPIL2461_LOCUS5154</name>
</gene>
<evidence type="ECO:0000256" key="6">
    <source>
        <dbReference type="SAM" id="MobiDB-lite"/>
    </source>
</evidence>
<evidence type="ECO:0000256" key="3">
    <source>
        <dbReference type="ARBA" id="ARBA00022763"/>
    </source>
</evidence>
<dbReference type="SUPFAM" id="SSF54211">
    <property type="entry name" value="Ribosomal protein S5 domain 2-like"/>
    <property type="match status" value="1"/>
</dbReference>
<sequence>MQGPARPCAGTRGTTIVVEEMFYNNPTRKQALSKESIEHAKVLEVIQRYAIHYPKVGFSCRKNSSSISELTTVGGEDVTTQGVISTIYGQNLARELFPFSLASQDPKFSCSGFASSPNYTSRSLTLILFINNRLVESGPLKRAIEAVYQSVLPRHQHPWVYLALEVNSASIDVNVHPTKMEVQFLHEETISQKLQETLLAQLQNMGGSRTFMSALPSPAKGTAAVPPERERPALPVPPALRLAPPAATRASAAAALARSEAPATASAGPAAPAAPVLNPTRVRTDYRQMSLQSLLESQSASQAAQASQVATQALALVPSEPAGHGTPSEARMAAYEEAQQLTSIEELRQSVASVADEELSASLQKSVTWPKLQGMLCVLSCSCLGPSLSIEDACGAKLAEGLQHKPGEQYFYS</sequence>
<accession>A0A812M2Y0</accession>
<dbReference type="GO" id="GO:0005524">
    <property type="term" value="F:ATP binding"/>
    <property type="evidence" value="ECO:0007669"/>
    <property type="project" value="InterPro"/>
</dbReference>
<dbReference type="SUPFAM" id="SSF55874">
    <property type="entry name" value="ATPase domain of HSP90 chaperone/DNA topoisomerase II/histidine kinase"/>
    <property type="match status" value="1"/>
</dbReference>
<dbReference type="SMART" id="SM01340">
    <property type="entry name" value="DNA_mis_repair"/>
    <property type="match status" value="1"/>
</dbReference>
<dbReference type="Gene3D" id="3.30.230.10">
    <property type="match status" value="1"/>
</dbReference>
<evidence type="ECO:0000256" key="2">
    <source>
        <dbReference type="ARBA" id="ARBA00006082"/>
    </source>
</evidence>
<name>A0A812M2Y0_SYMPI</name>
<dbReference type="PANTHER" id="PTHR10073:SF12">
    <property type="entry name" value="DNA MISMATCH REPAIR PROTEIN MLH1"/>
    <property type="match status" value="1"/>
</dbReference>
<proteinExistence type="inferred from homology"/>
<dbReference type="NCBIfam" id="TIGR00585">
    <property type="entry name" value="mutl"/>
    <property type="match status" value="1"/>
</dbReference>
<keyword evidence="5" id="KW-0539">Nucleus</keyword>
<dbReference type="Pfam" id="PF01119">
    <property type="entry name" value="DNA_mis_repair"/>
    <property type="match status" value="1"/>
</dbReference>
<dbReference type="InterPro" id="IPR014721">
    <property type="entry name" value="Ribsml_uS5_D2-typ_fold_subgr"/>
</dbReference>
<keyword evidence="4" id="KW-0234">DNA repair</keyword>
<dbReference type="GO" id="GO:0006298">
    <property type="term" value="P:mismatch repair"/>
    <property type="evidence" value="ECO:0007669"/>
    <property type="project" value="InterPro"/>
</dbReference>
<feature type="region of interest" description="Disordered" evidence="6">
    <location>
        <begin position="216"/>
        <end position="240"/>
    </location>
</feature>
<dbReference type="GO" id="GO:0030983">
    <property type="term" value="F:mismatched DNA binding"/>
    <property type="evidence" value="ECO:0007669"/>
    <property type="project" value="InterPro"/>
</dbReference>
<dbReference type="Proteomes" id="UP000649617">
    <property type="component" value="Unassembled WGS sequence"/>
</dbReference>
<dbReference type="GO" id="GO:0016887">
    <property type="term" value="F:ATP hydrolysis activity"/>
    <property type="evidence" value="ECO:0007669"/>
    <property type="project" value="InterPro"/>
</dbReference>
<dbReference type="GO" id="GO:0140664">
    <property type="term" value="F:ATP-dependent DNA damage sensor activity"/>
    <property type="evidence" value="ECO:0007669"/>
    <property type="project" value="InterPro"/>
</dbReference>
<dbReference type="FunFam" id="3.30.230.10:FF:000014">
    <property type="entry name" value="DNA mismatch repair protein Mlh1"/>
    <property type="match status" value="1"/>
</dbReference>
<dbReference type="PANTHER" id="PTHR10073">
    <property type="entry name" value="DNA MISMATCH REPAIR PROTEIN MLH, PMS, MUTL"/>
    <property type="match status" value="1"/>
</dbReference>
<dbReference type="OrthoDB" id="10263226at2759"/>
<evidence type="ECO:0000256" key="4">
    <source>
        <dbReference type="ARBA" id="ARBA00023204"/>
    </source>
</evidence>
<dbReference type="Gene3D" id="3.30.565.10">
    <property type="entry name" value="Histidine kinase-like ATPase, C-terminal domain"/>
    <property type="match status" value="1"/>
</dbReference>
<dbReference type="EMBL" id="CAJNIZ010007170">
    <property type="protein sequence ID" value="CAE7255772.1"/>
    <property type="molecule type" value="Genomic_DNA"/>
</dbReference>
<keyword evidence="9" id="KW-1185">Reference proteome</keyword>
<dbReference type="AlphaFoldDB" id="A0A812M2Y0"/>
<keyword evidence="3" id="KW-0227">DNA damage</keyword>